<comment type="caution">
    <text evidence="2">The sequence shown here is derived from an EMBL/GenBank/DDBJ whole genome shotgun (WGS) entry which is preliminary data.</text>
</comment>
<proteinExistence type="predicted"/>
<evidence type="ECO:0000313" key="2">
    <source>
        <dbReference type="EMBL" id="KNZ55492.1"/>
    </source>
</evidence>
<protein>
    <submittedName>
        <fullName evidence="2">Uncharacterized protein</fullName>
    </submittedName>
</protein>
<dbReference type="Proteomes" id="UP000037035">
    <property type="component" value="Unassembled WGS sequence"/>
</dbReference>
<sequence length="444" mass="50988">MGTEDLKPNCLLLKIDVGLFLFTSFNLIGWLLLCSLVFLSLKLGTYLTCPKSWLLLCSLVFLSLKLGTYLTCPKCFLTFEVSDLSQIFFHWIMYVAHLSHESPGTQKKSSNITQAFSTWRLGKGERDDGQIRDRGAKPERRWRWYQRRIQWGLWFQRPRPRRVGRQQRPICWRLSLATRACLQRADRVLRPARLFVARHISQQTAASHGPYRLDLHISVKEKEVIKLCWGEPRAGGCATWRSGSNGREYMLTGFRTVHVSRGPGGDLFCITALLHRHALLVKDGKYKFIYSQLLRERGCALLGGKVGLRGVCLNSLRCLPGPSRDSPHKLEASMGESDDKKHIATISSARSPTRLRKETSTRAELDRPRKTTYTLAQKITFEMITKLLWVVEDECCYIYIYIYIYFVYHPLHTINEPGSQAKDQWEALRCSEELNQGFSHLGGA</sequence>
<feature type="transmembrane region" description="Helical" evidence="1">
    <location>
        <begin position="53"/>
        <end position="70"/>
    </location>
</feature>
<keyword evidence="3" id="KW-1185">Reference proteome</keyword>
<keyword evidence="1" id="KW-1133">Transmembrane helix</keyword>
<evidence type="ECO:0000313" key="3">
    <source>
        <dbReference type="Proteomes" id="UP000037035"/>
    </source>
</evidence>
<feature type="transmembrane region" description="Helical" evidence="1">
    <location>
        <begin position="20"/>
        <end position="41"/>
    </location>
</feature>
<keyword evidence="1" id="KW-0472">Membrane</keyword>
<reference evidence="2 3" key="1">
    <citation type="submission" date="2015-08" db="EMBL/GenBank/DDBJ databases">
        <title>Next Generation Sequencing and Analysis of the Genome of Puccinia sorghi L Schw, the Causal Agent of Maize Common Rust.</title>
        <authorList>
            <person name="Rochi L."/>
            <person name="Burguener G."/>
            <person name="Darino M."/>
            <person name="Turjanski A."/>
            <person name="Kreff E."/>
            <person name="Dieguez M.J."/>
            <person name="Sacco F."/>
        </authorList>
    </citation>
    <scope>NUCLEOTIDE SEQUENCE [LARGE SCALE GENOMIC DNA]</scope>
    <source>
        <strain evidence="2 3">RO10H11247</strain>
    </source>
</reference>
<dbReference type="AlphaFoldDB" id="A0A0L6V4P8"/>
<dbReference type="EMBL" id="LAVV01007571">
    <property type="protein sequence ID" value="KNZ55492.1"/>
    <property type="molecule type" value="Genomic_DNA"/>
</dbReference>
<accession>A0A0L6V4P8</accession>
<evidence type="ECO:0000256" key="1">
    <source>
        <dbReference type="SAM" id="Phobius"/>
    </source>
</evidence>
<organism evidence="2 3">
    <name type="scientific">Puccinia sorghi</name>
    <dbReference type="NCBI Taxonomy" id="27349"/>
    <lineage>
        <taxon>Eukaryota</taxon>
        <taxon>Fungi</taxon>
        <taxon>Dikarya</taxon>
        <taxon>Basidiomycota</taxon>
        <taxon>Pucciniomycotina</taxon>
        <taxon>Pucciniomycetes</taxon>
        <taxon>Pucciniales</taxon>
        <taxon>Pucciniaceae</taxon>
        <taxon>Puccinia</taxon>
    </lineage>
</organism>
<keyword evidence="1" id="KW-0812">Transmembrane</keyword>
<dbReference type="VEuPathDB" id="FungiDB:VP01_2662g1"/>
<name>A0A0L6V4P8_9BASI</name>
<gene>
    <name evidence="2" type="ORF">VP01_2662g1</name>
</gene>